<comment type="cofactor">
    <cofactor evidence="11">
        <name>FAD</name>
        <dbReference type="ChEBI" id="CHEBI:57692"/>
    </cofactor>
    <text evidence="11">Binds 1 FAD per subunit.</text>
</comment>
<dbReference type="InterPro" id="IPR002937">
    <property type="entry name" value="Amino_oxidase"/>
</dbReference>
<evidence type="ECO:0000256" key="7">
    <source>
        <dbReference type="ARBA" id="ARBA00023002"/>
    </source>
</evidence>
<evidence type="ECO:0000313" key="13">
    <source>
        <dbReference type="EMBL" id="ORX94252.1"/>
    </source>
</evidence>
<protein>
    <recommendedName>
        <fullName evidence="4 11">Protoporphyrinogen oxidase</fullName>
        <ecNumber evidence="4 11">1.3.3.4</ecNumber>
    </recommendedName>
</protein>
<comment type="pathway">
    <text evidence="2 11">Porphyrin-containing compound metabolism; protoporphyrin-IX biosynthesis; protoporphyrin-IX from protoporphyrinogen-IX: step 1/1.</text>
</comment>
<name>A0A1Y1Y8A3_9FUNG</name>
<comment type="similarity">
    <text evidence="3 11">Belongs to the protoporphyrinogen/coproporphyrinogen oxidase family. Protoporphyrinogen oxidase subfamily.</text>
</comment>
<dbReference type="GO" id="GO:0005743">
    <property type="term" value="C:mitochondrial inner membrane"/>
    <property type="evidence" value="ECO:0007669"/>
    <property type="project" value="UniProtKB-SubCell"/>
</dbReference>
<evidence type="ECO:0000256" key="10">
    <source>
        <dbReference type="ARBA" id="ARBA00047554"/>
    </source>
</evidence>
<dbReference type="UniPathway" id="UPA00251">
    <property type="reaction ID" value="UER00324"/>
</dbReference>
<keyword evidence="7 11" id="KW-0560">Oxidoreductase</keyword>
<keyword evidence="14" id="KW-1185">Reference proteome</keyword>
<accession>A0A1Y1Y8A3</accession>
<dbReference type="Gene3D" id="3.50.50.60">
    <property type="entry name" value="FAD/NAD(P)-binding domain"/>
    <property type="match status" value="1"/>
</dbReference>
<dbReference type="InterPro" id="IPR036188">
    <property type="entry name" value="FAD/NAD-bd_sf"/>
</dbReference>
<comment type="function">
    <text evidence="1 11">Catalyzes the 6-electron oxidation of protoporphyrinogen-IX to form protoporphyrin-IX.</text>
</comment>
<evidence type="ECO:0000256" key="6">
    <source>
        <dbReference type="ARBA" id="ARBA00022827"/>
    </source>
</evidence>
<evidence type="ECO:0000259" key="12">
    <source>
        <dbReference type="Pfam" id="PF01593"/>
    </source>
</evidence>
<comment type="caution">
    <text evidence="13">The sequence shown here is derived from an EMBL/GenBank/DDBJ whole genome shotgun (WGS) entry which is preliminary data.</text>
</comment>
<dbReference type="SUPFAM" id="SSF51905">
    <property type="entry name" value="FAD/NAD(P)-binding domain"/>
    <property type="match status" value="1"/>
</dbReference>
<evidence type="ECO:0000256" key="1">
    <source>
        <dbReference type="ARBA" id="ARBA00002600"/>
    </source>
</evidence>
<proteinExistence type="inferred from homology"/>
<organism evidence="13 14">
    <name type="scientific">Basidiobolus meristosporus CBS 931.73</name>
    <dbReference type="NCBI Taxonomy" id="1314790"/>
    <lineage>
        <taxon>Eukaryota</taxon>
        <taxon>Fungi</taxon>
        <taxon>Fungi incertae sedis</taxon>
        <taxon>Zoopagomycota</taxon>
        <taxon>Entomophthoromycotina</taxon>
        <taxon>Basidiobolomycetes</taxon>
        <taxon>Basidiobolales</taxon>
        <taxon>Basidiobolaceae</taxon>
        <taxon>Basidiobolus</taxon>
    </lineage>
</organism>
<gene>
    <name evidence="13" type="ORF">K493DRAFT_283977</name>
</gene>
<comment type="subcellular location">
    <subcellularLocation>
        <location evidence="11">Mitochondrion inner membrane</location>
    </subcellularLocation>
</comment>
<evidence type="ECO:0000256" key="2">
    <source>
        <dbReference type="ARBA" id="ARBA00005073"/>
    </source>
</evidence>
<evidence type="ECO:0000256" key="8">
    <source>
        <dbReference type="ARBA" id="ARBA00023133"/>
    </source>
</evidence>
<dbReference type="OrthoDB" id="438553at2759"/>
<dbReference type="InParanoid" id="A0A1Y1Y8A3"/>
<dbReference type="EMBL" id="MCFE01000210">
    <property type="protein sequence ID" value="ORX94252.1"/>
    <property type="molecule type" value="Genomic_DNA"/>
</dbReference>
<dbReference type="FunCoup" id="A0A1Y1Y8A3">
    <property type="interactions" value="350"/>
</dbReference>
<evidence type="ECO:0000313" key="14">
    <source>
        <dbReference type="Proteomes" id="UP000193498"/>
    </source>
</evidence>
<dbReference type="GO" id="GO:0004729">
    <property type="term" value="F:oxygen-dependent protoporphyrinogen oxidase activity"/>
    <property type="evidence" value="ECO:0007669"/>
    <property type="project" value="UniProtKB-UniRule"/>
</dbReference>
<keyword evidence="8 11" id="KW-0350">Heme biosynthesis</keyword>
<dbReference type="GO" id="GO:0006782">
    <property type="term" value="P:protoporphyrinogen IX biosynthetic process"/>
    <property type="evidence" value="ECO:0007669"/>
    <property type="project" value="UniProtKB-UniRule"/>
</dbReference>
<evidence type="ECO:0000256" key="11">
    <source>
        <dbReference type="RuleBase" id="RU367069"/>
    </source>
</evidence>
<keyword evidence="6 11" id="KW-0274">FAD</keyword>
<evidence type="ECO:0000256" key="4">
    <source>
        <dbReference type="ARBA" id="ARBA00012867"/>
    </source>
</evidence>
<dbReference type="PANTHER" id="PTHR42923:SF3">
    <property type="entry name" value="PROTOPORPHYRINOGEN OXIDASE"/>
    <property type="match status" value="1"/>
</dbReference>
<keyword evidence="5 11" id="KW-0285">Flavoprotein</keyword>
<dbReference type="EC" id="1.3.3.4" evidence="4 11"/>
<feature type="domain" description="Amine oxidase" evidence="12">
    <location>
        <begin position="11"/>
        <end position="470"/>
    </location>
</feature>
<dbReference type="Pfam" id="PF01593">
    <property type="entry name" value="Amino_oxidase"/>
    <property type="match status" value="1"/>
</dbReference>
<dbReference type="InterPro" id="IPR050464">
    <property type="entry name" value="Zeta_carotene_desat/Oxidored"/>
</dbReference>
<dbReference type="InterPro" id="IPR004572">
    <property type="entry name" value="Protoporphyrinogen_oxidase"/>
</dbReference>
<evidence type="ECO:0000256" key="3">
    <source>
        <dbReference type="ARBA" id="ARBA00010551"/>
    </source>
</evidence>
<evidence type="ECO:0000256" key="5">
    <source>
        <dbReference type="ARBA" id="ARBA00022630"/>
    </source>
</evidence>
<reference evidence="13 14" key="1">
    <citation type="submission" date="2016-07" db="EMBL/GenBank/DDBJ databases">
        <title>Pervasive Adenine N6-methylation of Active Genes in Fungi.</title>
        <authorList>
            <consortium name="DOE Joint Genome Institute"/>
            <person name="Mondo S.J."/>
            <person name="Dannebaum R.O."/>
            <person name="Kuo R.C."/>
            <person name="Labutti K."/>
            <person name="Haridas S."/>
            <person name="Kuo A."/>
            <person name="Salamov A."/>
            <person name="Ahrendt S.R."/>
            <person name="Lipzen A."/>
            <person name="Sullivan W."/>
            <person name="Andreopoulos W.B."/>
            <person name="Clum A."/>
            <person name="Lindquist E."/>
            <person name="Daum C."/>
            <person name="Ramamoorthy G.K."/>
            <person name="Gryganskyi A."/>
            <person name="Culley D."/>
            <person name="Magnuson J.K."/>
            <person name="James T.Y."/>
            <person name="O'Malley M.A."/>
            <person name="Stajich J.E."/>
            <person name="Spatafora J.W."/>
            <person name="Visel A."/>
            <person name="Grigoriev I.V."/>
        </authorList>
    </citation>
    <scope>NUCLEOTIDE SEQUENCE [LARGE SCALE GENOMIC DNA]</scope>
    <source>
        <strain evidence="13 14">CBS 931.73</strain>
    </source>
</reference>
<keyword evidence="9 11" id="KW-0627">Porphyrin biosynthesis</keyword>
<dbReference type="NCBIfam" id="TIGR00562">
    <property type="entry name" value="proto_IX_ox"/>
    <property type="match status" value="1"/>
</dbReference>
<dbReference type="SUPFAM" id="SSF54373">
    <property type="entry name" value="FAD-linked reductases, C-terminal domain"/>
    <property type="match status" value="1"/>
</dbReference>
<comment type="catalytic activity">
    <reaction evidence="10 11">
        <text>protoporphyrinogen IX + 3 O2 = protoporphyrin IX + 3 H2O2</text>
        <dbReference type="Rhea" id="RHEA:25576"/>
        <dbReference type="ChEBI" id="CHEBI:15379"/>
        <dbReference type="ChEBI" id="CHEBI:16240"/>
        <dbReference type="ChEBI" id="CHEBI:57306"/>
        <dbReference type="ChEBI" id="CHEBI:57307"/>
        <dbReference type="EC" id="1.3.3.4"/>
    </reaction>
</comment>
<dbReference type="PANTHER" id="PTHR42923">
    <property type="entry name" value="PROTOPORPHYRINOGEN OXIDASE"/>
    <property type="match status" value="1"/>
</dbReference>
<evidence type="ECO:0000256" key="9">
    <source>
        <dbReference type="ARBA" id="ARBA00023244"/>
    </source>
</evidence>
<sequence length="494" mass="53975">MKQITILGGGISGLSAAWYLAKALPATTRIVLLERSAHLGGWLNSHRSKSGTLFETGPRSLRPKGYTGLLTLNLASELGLTEELLVATKSSPASKHRLIYRGDQLHLLPYDLNSLLFKQPEVLRGTTFAFMKEPFVPARRDDADESIHDFIARRLSPKFAEDIVGAVIHGIYAGDAKNLSLKAVMPFLHEAERKYGSIILGGILGMKSDPRVKELREKLQSENPEMWGKLQDASIYSFKEGIQALSDGIVRSLKRFPNVILKTEVDCDRLEFGQVAKVVLKNGESYESDHVISTIPSTRLAPMLPKPIPTLSQTVGADVGVVNLSYAGKGVLPIDGFGYLVSPAEKEAVLGVVFDSSNIPEQDAGKDITRMTAMIGGHRFKELFGEPESVDPEHLLHVAKSTIARHIGVSKEPLESQVSIQAQCIPQYTVGHRERLGETHAHLKKLYPNQLSVTGASYLGVSVNDCVASSYELVNSLVATEFRGVTGLEKSEED</sequence>
<dbReference type="STRING" id="1314790.A0A1Y1Y8A3"/>
<dbReference type="Proteomes" id="UP000193498">
    <property type="component" value="Unassembled WGS sequence"/>
</dbReference>
<dbReference type="AlphaFoldDB" id="A0A1Y1Y8A3"/>